<dbReference type="Pfam" id="PF00027">
    <property type="entry name" value="cNMP_binding"/>
    <property type="match status" value="1"/>
</dbReference>
<reference evidence="2 3" key="1">
    <citation type="submission" date="2016-04" db="EMBL/GenBank/DDBJ databases">
        <title>Draft genome sequence of freshwater magnetotactic bacteria Magnetospirillum marisnigri SP-1 and Magnetospirillum moscoviense BB-1.</title>
        <authorList>
            <person name="Koziaeva V."/>
            <person name="Dziuba M.V."/>
            <person name="Ivanov T.M."/>
            <person name="Kuznetsov B."/>
            <person name="Grouzdev D.S."/>
        </authorList>
    </citation>
    <scope>NUCLEOTIDE SEQUENCE [LARGE SCALE GENOMIC DNA]</scope>
    <source>
        <strain evidence="2 3">SP-1</strain>
    </source>
</reference>
<dbReference type="STRING" id="1285242.A6A04_19235"/>
<sequence>MRKVLFILGQLSDEDVEWLSKTGSRDRVPAGKVLIEEGRSIDSMFILLDGKMTVSLKGIGNVATLSSGEIMGEMSLVDSRPPSASITAESDCLVLRIPRATLTARLESDVGFAARFYKAIATFLSDRLRGTVQRLGYGDTGASLDEDTELNCELDLNVLDNVHLAGARFERMLKTLLGK</sequence>
<dbReference type="SMART" id="SM00100">
    <property type="entry name" value="cNMP"/>
    <property type="match status" value="1"/>
</dbReference>
<name>A0A178MNA1_9PROT</name>
<accession>A0A178MNA1</accession>
<proteinExistence type="predicted"/>
<dbReference type="InterPro" id="IPR018490">
    <property type="entry name" value="cNMP-bd_dom_sf"/>
</dbReference>
<comment type="caution">
    <text evidence="2">The sequence shown here is derived from an EMBL/GenBank/DDBJ whole genome shotgun (WGS) entry which is preliminary data.</text>
</comment>
<dbReference type="EMBL" id="LWQT01000061">
    <property type="protein sequence ID" value="OAN49555.1"/>
    <property type="molecule type" value="Genomic_DNA"/>
</dbReference>
<dbReference type="Proteomes" id="UP000078428">
    <property type="component" value="Unassembled WGS sequence"/>
</dbReference>
<dbReference type="OrthoDB" id="951557at2"/>
<evidence type="ECO:0000313" key="3">
    <source>
        <dbReference type="Proteomes" id="UP000078428"/>
    </source>
</evidence>
<dbReference type="Gene3D" id="2.60.120.10">
    <property type="entry name" value="Jelly Rolls"/>
    <property type="match status" value="1"/>
</dbReference>
<dbReference type="RefSeq" id="WP_068493240.1">
    <property type="nucleotide sequence ID" value="NZ_LWQT01000061.1"/>
</dbReference>
<dbReference type="PANTHER" id="PTHR24567">
    <property type="entry name" value="CRP FAMILY TRANSCRIPTIONAL REGULATORY PROTEIN"/>
    <property type="match status" value="1"/>
</dbReference>
<dbReference type="GO" id="GO:0005829">
    <property type="term" value="C:cytosol"/>
    <property type="evidence" value="ECO:0007669"/>
    <property type="project" value="TreeGrafter"/>
</dbReference>
<protein>
    <submittedName>
        <fullName evidence="2">Cyclic nucleotide-binding protein</fullName>
    </submittedName>
</protein>
<evidence type="ECO:0000313" key="2">
    <source>
        <dbReference type="EMBL" id="OAN49555.1"/>
    </source>
</evidence>
<keyword evidence="3" id="KW-1185">Reference proteome</keyword>
<evidence type="ECO:0000259" key="1">
    <source>
        <dbReference type="PROSITE" id="PS50042"/>
    </source>
</evidence>
<dbReference type="CDD" id="cd00038">
    <property type="entry name" value="CAP_ED"/>
    <property type="match status" value="1"/>
</dbReference>
<dbReference type="NCBIfam" id="TIGR03896">
    <property type="entry name" value="cyc_nuc_ocin"/>
    <property type="match status" value="1"/>
</dbReference>
<dbReference type="PANTHER" id="PTHR24567:SF74">
    <property type="entry name" value="HTH-TYPE TRANSCRIPTIONAL REGULATOR ARCR"/>
    <property type="match status" value="1"/>
</dbReference>
<dbReference type="AlphaFoldDB" id="A0A178MNA1"/>
<feature type="domain" description="Cyclic nucleotide-binding" evidence="1">
    <location>
        <begin position="7"/>
        <end position="102"/>
    </location>
</feature>
<dbReference type="SUPFAM" id="SSF51206">
    <property type="entry name" value="cAMP-binding domain-like"/>
    <property type="match status" value="1"/>
</dbReference>
<dbReference type="InterPro" id="IPR000595">
    <property type="entry name" value="cNMP-bd_dom"/>
</dbReference>
<dbReference type="InterPro" id="IPR023892">
    <property type="entry name" value="cNMP-bd"/>
</dbReference>
<dbReference type="InterPro" id="IPR050397">
    <property type="entry name" value="Env_Response_Regulators"/>
</dbReference>
<dbReference type="GO" id="GO:0003700">
    <property type="term" value="F:DNA-binding transcription factor activity"/>
    <property type="evidence" value="ECO:0007669"/>
    <property type="project" value="TreeGrafter"/>
</dbReference>
<organism evidence="2 3">
    <name type="scientific">Paramagnetospirillum marisnigri</name>
    <dbReference type="NCBI Taxonomy" id="1285242"/>
    <lineage>
        <taxon>Bacteria</taxon>
        <taxon>Pseudomonadati</taxon>
        <taxon>Pseudomonadota</taxon>
        <taxon>Alphaproteobacteria</taxon>
        <taxon>Rhodospirillales</taxon>
        <taxon>Magnetospirillaceae</taxon>
        <taxon>Paramagnetospirillum</taxon>
    </lineage>
</organism>
<dbReference type="PROSITE" id="PS50042">
    <property type="entry name" value="CNMP_BINDING_3"/>
    <property type="match status" value="1"/>
</dbReference>
<gene>
    <name evidence="2" type="ORF">A6A04_19235</name>
</gene>
<dbReference type="InterPro" id="IPR014710">
    <property type="entry name" value="RmlC-like_jellyroll"/>
</dbReference>